<dbReference type="AlphaFoldDB" id="A0A1M7AIM6"/>
<feature type="region of interest" description="Disordered" evidence="7">
    <location>
        <begin position="247"/>
        <end position="269"/>
    </location>
</feature>
<evidence type="ECO:0000313" key="10">
    <source>
        <dbReference type="Proteomes" id="UP000186002"/>
    </source>
</evidence>
<dbReference type="SUPFAM" id="SSF48008">
    <property type="entry name" value="GntR ligand-binding domain-like"/>
    <property type="match status" value="1"/>
</dbReference>
<dbReference type="EMBL" id="FRBW01000001">
    <property type="protein sequence ID" value="SHL42631.1"/>
    <property type="molecule type" value="Genomic_DNA"/>
</dbReference>
<dbReference type="PANTHER" id="PTHR43537:SF34">
    <property type="entry name" value="PYRUVATE DEHYDROGENASE COMPLEX REPRESSOR"/>
    <property type="match status" value="1"/>
</dbReference>
<dbReference type="SMART" id="SM00895">
    <property type="entry name" value="FCD"/>
    <property type="match status" value="1"/>
</dbReference>
<keyword evidence="10" id="KW-1185">Reference proteome</keyword>
<reference evidence="9 10" key="1">
    <citation type="submission" date="2016-11" db="EMBL/GenBank/DDBJ databases">
        <authorList>
            <person name="Jaros S."/>
            <person name="Januszkiewicz K."/>
            <person name="Wedrychowicz H."/>
        </authorList>
    </citation>
    <scope>NUCLEOTIDE SEQUENCE [LARGE SCALE GENOMIC DNA]</scope>
    <source>
        <strain evidence="9 10">DSM 22153</strain>
    </source>
</reference>
<organism evidence="9 10">
    <name type="scientific">Roseibium suaedae</name>
    <dbReference type="NCBI Taxonomy" id="735517"/>
    <lineage>
        <taxon>Bacteria</taxon>
        <taxon>Pseudomonadati</taxon>
        <taxon>Pseudomonadota</taxon>
        <taxon>Alphaproteobacteria</taxon>
        <taxon>Hyphomicrobiales</taxon>
        <taxon>Stappiaceae</taxon>
        <taxon>Roseibium</taxon>
    </lineage>
</organism>
<name>A0A1M7AIM6_9HYPH</name>
<dbReference type="Pfam" id="PF00392">
    <property type="entry name" value="GntR"/>
    <property type="match status" value="1"/>
</dbReference>
<evidence type="ECO:0000313" key="9">
    <source>
        <dbReference type="EMBL" id="SHL42631.1"/>
    </source>
</evidence>
<feature type="domain" description="HTH gntR-type" evidence="8">
    <location>
        <begin position="9"/>
        <end position="77"/>
    </location>
</feature>
<keyword evidence="2" id="KW-0805">Transcription regulation</keyword>
<dbReference type="SUPFAM" id="SSF46785">
    <property type="entry name" value="Winged helix' DNA-binding domain"/>
    <property type="match status" value="1"/>
</dbReference>
<evidence type="ECO:0000256" key="7">
    <source>
        <dbReference type="SAM" id="MobiDB-lite"/>
    </source>
</evidence>
<dbReference type="InterPro" id="IPR000524">
    <property type="entry name" value="Tscrpt_reg_HTH_GntR"/>
</dbReference>
<evidence type="ECO:0000256" key="2">
    <source>
        <dbReference type="ARBA" id="ARBA00023015"/>
    </source>
</evidence>
<accession>A0A1M7AIM6</accession>
<evidence type="ECO:0000256" key="3">
    <source>
        <dbReference type="ARBA" id="ARBA00023125"/>
    </source>
</evidence>
<gene>
    <name evidence="9" type="ORF">SAMN05444272_0559</name>
</gene>
<dbReference type="InterPro" id="IPR008920">
    <property type="entry name" value="TF_FadR/GntR_C"/>
</dbReference>
<evidence type="ECO:0000256" key="4">
    <source>
        <dbReference type="ARBA" id="ARBA00023163"/>
    </source>
</evidence>
<dbReference type="Pfam" id="PF07729">
    <property type="entry name" value="FCD"/>
    <property type="match status" value="1"/>
</dbReference>
<keyword evidence="4" id="KW-0804">Transcription</keyword>
<evidence type="ECO:0000259" key="8">
    <source>
        <dbReference type="PROSITE" id="PS50949"/>
    </source>
</evidence>
<sequence>MMFRKVDHQRTADAVVLQLEELVLNGVLRPGDRLPAERDLALDLDVSRPVLRDALKDLEDRGLIASRQGGGTFIADVIGPIFSEPLIGLIERHPSATADYLEFRKDIEATAARHAANRATEADRASLSSILARMDAAYEAGDHDLEAELDIEFHQTVSEAAHNLILLHAMRSCYRLLANGVILNRQRLYDPDGARTDLLAQHKEIARCILDGDADGASEASRKHIDYVQAALAAAEQNASRQSLADLRRIQREASPSPASPKRRARGSS</sequence>
<dbReference type="PRINTS" id="PR00035">
    <property type="entry name" value="HTHGNTR"/>
</dbReference>
<keyword evidence="1" id="KW-0678">Repressor</keyword>
<dbReference type="GO" id="GO:0003677">
    <property type="term" value="F:DNA binding"/>
    <property type="evidence" value="ECO:0007669"/>
    <property type="project" value="UniProtKB-KW"/>
</dbReference>
<dbReference type="GO" id="GO:0003700">
    <property type="term" value="F:DNA-binding transcription factor activity"/>
    <property type="evidence" value="ECO:0007669"/>
    <property type="project" value="InterPro"/>
</dbReference>
<dbReference type="Proteomes" id="UP000186002">
    <property type="component" value="Unassembled WGS sequence"/>
</dbReference>
<keyword evidence="3" id="KW-0238">DNA-binding</keyword>
<comment type="function">
    <text evidence="5">Transcriptional repressor for the pyruvate dehydrogenase complex genes aceEF and lpd.</text>
</comment>
<dbReference type="PANTHER" id="PTHR43537">
    <property type="entry name" value="TRANSCRIPTIONAL REGULATOR, GNTR FAMILY"/>
    <property type="match status" value="1"/>
</dbReference>
<proteinExistence type="predicted"/>
<dbReference type="InterPro" id="IPR036388">
    <property type="entry name" value="WH-like_DNA-bd_sf"/>
</dbReference>
<dbReference type="STRING" id="735517.SAMN05444272_0559"/>
<evidence type="ECO:0000256" key="1">
    <source>
        <dbReference type="ARBA" id="ARBA00022491"/>
    </source>
</evidence>
<dbReference type="InterPro" id="IPR011711">
    <property type="entry name" value="GntR_C"/>
</dbReference>
<dbReference type="InterPro" id="IPR036390">
    <property type="entry name" value="WH_DNA-bd_sf"/>
</dbReference>
<dbReference type="PROSITE" id="PS50949">
    <property type="entry name" value="HTH_GNTR"/>
    <property type="match status" value="1"/>
</dbReference>
<protein>
    <recommendedName>
        <fullName evidence="6">Pyruvate dehydrogenase complex repressor</fullName>
    </recommendedName>
</protein>
<dbReference type="Gene3D" id="1.10.10.10">
    <property type="entry name" value="Winged helix-like DNA-binding domain superfamily/Winged helix DNA-binding domain"/>
    <property type="match status" value="1"/>
</dbReference>
<dbReference type="SMART" id="SM00345">
    <property type="entry name" value="HTH_GNTR"/>
    <property type="match status" value="1"/>
</dbReference>
<evidence type="ECO:0000256" key="6">
    <source>
        <dbReference type="ARBA" id="ARBA00039592"/>
    </source>
</evidence>
<dbReference type="CDD" id="cd07377">
    <property type="entry name" value="WHTH_GntR"/>
    <property type="match status" value="1"/>
</dbReference>
<evidence type="ECO:0000256" key="5">
    <source>
        <dbReference type="ARBA" id="ARBA00037357"/>
    </source>
</evidence>
<dbReference type="Gene3D" id="1.20.120.530">
    <property type="entry name" value="GntR ligand-binding domain-like"/>
    <property type="match status" value="1"/>
</dbReference>